<proteinExistence type="predicted"/>
<dbReference type="Pfam" id="PF06037">
    <property type="entry name" value="DUF922"/>
    <property type="match status" value="1"/>
</dbReference>
<evidence type="ECO:0000313" key="2">
    <source>
        <dbReference type="EMBL" id="RUM97311.1"/>
    </source>
</evidence>
<sequence>MWSVAVAVLALVFGFANAAYAGTKTVVRTETYAVAGKNGEALMRAMNLKGPKHGFLARAMAQTRYSVQWDMDWAATAGGCKLKRANAVLAVTYRYPRITGSVTPDLKRRWVRFMAGVRAHEETHGQIAQQMVTAAHQAIAGIGNDNDPNCTKSQSEVRRRVNMVYADYERRQRKFDAKEHHYGGNVDGLVALLTD</sequence>
<dbReference type="OrthoDB" id="9805445at2"/>
<feature type="chain" id="PRO_5019061004" evidence="1">
    <location>
        <begin position="19"/>
        <end position="195"/>
    </location>
</feature>
<accession>A0A432V580</accession>
<evidence type="ECO:0000313" key="3">
    <source>
        <dbReference type="Proteomes" id="UP000281647"/>
    </source>
</evidence>
<comment type="caution">
    <text evidence="2">The sequence shown here is derived from an EMBL/GenBank/DDBJ whole genome shotgun (WGS) entry which is preliminary data.</text>
</comment>
<protein>
    <submittedName>
        <fullName evidence="2">DUF922 domain-containing protein</fullName>
    </submittedName>
</protein>
<dbReference type="EMBL" id="RKST01000012">
    <property type="protein sequence ID" value="RUM97311.1"/>
    <property type="molecule type" value="Genomic_DNA"/>
</dbReference>
<gene>
    <name evidence="2" type="ORF">EET67_13180</name>
</gene>
<keyword evidence="1" id="KW-0732">Signal</keyword>
<dbReference type="PIRSF" id="PIRSF010521">
    <property type="entry name" value="DUF922_bac"/>
    <property type="match status" value="1"/>
</dbReference>
<dbReference type="InterPro" id="IPR010321">
    <property type="entry name" value="DUF922"/>
</dbReference>
<feature type="signal peptide" evidence="1">
    <location>
        <begin position="1"/>
        <end position="18"/>
    </location>
</feature>
<dbReference type="AlphaFoldDB" id="A0A432V580"/>
<reference evidence="2 3" key="1">
    <citation type="submission" date="2018-11" db="EMBL/GenBank/DDBJ databases">
        <title>Pseudaminobacter arsenicus sp. nov., an arsenic-resistant bacterium isolated from arsenic-rich aquifers.</title>
        <authorList>
            <person name="Mu Y."/>
        </authorList>
    </citation>
    <scope>NUCLEOTIDE SEQUENCE [LARGE SCALE GENOMIC DNA]</scope>
    <source>
        <strain evidence="2 3">CB3</strain>
    </source>
</reference>
<dbReference type="RefSeq" id="WP_128625119.1">
    <property type="nucleotide sequence ID" value="NZ_ML133511.1"/>
</dbReference>
<keyword evidence="3" id="KW-1185">Reference proteome</keyword>
<name>A0A432V580_9HYPH</name>
<dbReference type="Proteomes" id="UP000281647">
    <property type="component" value="Unassembled WGS sequence"/>
</dbReference>
<evidence type="ECO:0000256" key="1">
    <source>
        <dbReference type="SAM" id="SignalP"/>
    </source>
</evidence>
<organism evidence="2 3">
    <name type="scientific">Borborobacter arsenicus</name>
    <dbReference type="NCBI Taxonomy" id="1851146"/>
    <lineage>
        <taxon>Bacteria</taxon>
        <taxon>Pseudomonadati</taxon>
        <taxon>Pseudomonadota</taxon>
        <taxon>Alphaproteobacteria</taxon>
        <taxon>Hyphomicrobiales</taxon>
        <taxon>Phyllobacteriaceae</taxon>
        <taxon>Borborobacter</taxon>
    </lineage>
</organism>